<evidence type="ECO:0000313" key="1">
    <source>
        <dbReference type="EMBL" id="SSY71170.1"/>
    </source>
</evidence>
<accession>A0A376BNC8</accession>
<dbReference type="Proteomes" id="UP000254209">
    <property type="component" value="Unassembled WGS sequence"/>
</dbReference>
<dbReference type="EMBL" id="UFSO01000002">
    <property type="protein sequence ID" value="SSY71170.1"/>
    <property type="molecule type" value="Genomic_DNA"/>
</dbReference>
<reference evidence="1 2" key="1">
    <citation type="submission" date="2018-06" db="EMBL/GenBank/DDBJ databases">
        <authorList>
            <consortium name="Pathogen Informatics"/>
            <person name="Doyle S."/>
        </authorList>
    </citation>
    <scope>NUCLEOTIDE SEQUENCE [LARGE SCALE GENOMIC DNA]</scope>
    <source>
        <strain evidence="1 2">NCTC10283</strain>
    </source>
</reference>
<gene>
    <name evidence="1" type="ORF">NCTC10283_01310</name>
</gene>
<protein>
    <submittedName>
        <fullName evidence="1">Uncharacterized protein</fullName>
    </submittedName>
</protein>
<dbReference type="AlphaFoldDB" id="A0A376BNC8"/>
<keyword evidence="2" id="KW-1185">Reference proteome</keyword>
<proteinExistence type="predicted"/>
<organism evidence="1 2">
    <name type="scientific">Alysiella crassa</name>
    <dbReference type="NCBI Taxonomy" id="153491"/>
    <lineage>
        <taxon>Bacteria</taxon>
        <taxon>Pseudomonadati</taxon>
        <taxon>Pseudomonadota</taxon>
        <taxon>Betaproteobacteria</taxon>
        <taxon>Neisseriales</taxon>
        <taxon>Neisseriaceae</taxon>
        <taxon>Alysiella</taxon>
    </lineage>
</organism>
<sequence length="61" mass="7305">MCHNSCRVCITHQIPHYLNDWVCGTHPTFERQPEKFTNHHVNKIKQNRTISSFIILFLNKK</sequence>
<evidence type="ECO:0000313" key="2">
    <source>
        <dbReference type="Proteomes" id="UP000254209"/>
    </source>
</evidence>
<name>A0A376BNC8_9NEIS</name>